<comment type="caution">
    <text evidence="2">The sequence shown here is derived from an EMBL/GenBank/DDBJ whole genome shotgun (WGS) entry which is preliminary data.</text>
</comment>
<accession>A0ABU6UAD8</accession>
<dbReference type="Gene3D" id="3.20.20.80">
    <property type="entry name" value="Glycosidases"/>
    <property type="match status" value="1"/>
</dbReference>
<dbReference type="Proteomes" id="UP001341840">
    <property type="component" value="Unassembled WGS sequence"/>
</dbReference>
<protein>
    <recommendedName>
        <fullName evidence="1">GH18 domain-containing protein</fullName>
    </recommendedName>
</protein>
<sequence>MISNDSSRNSFIQSSIRVARIYGFQGLDLAWAPIRSSSDMYNTGMLFQELRAAAECEARNSTNPESPIFAWCGERREEIDVELSFERRSIVRFDESMSVIANQFGLT</sequence>
<proteinExistence type="predicted"/>
<gene>
    <name evidence="2" type="ORF">PIB30_028407</name>
</gene>
<reference evidence="2 3" key="1">
    <citation type="journal article" date="2023" name="Plants (Basel)">
        <title>Bridging the Gap: Combining Genomics and Transcriptomics Approaches to Understand Stylosanthes scabra, an Orphan Legume from the Brazilian Caatinga.</title>
        <authorList>
            <person name="Ferreira-Neto J.R.C."/>
            <person name="da Silva M.D."/>
            <person name="Binneck E."/>
            <person name="de Melo N.F."/>
            <person name="da Silva R.H."/>
            <person name="de Melo A.L.T.M."/>
            <person name="Pandolfi V."/>
            <person name="Bustamante F.O."/>
            <person name="Brasileiro-Vidal A.C."/>
            <person name="Benko-Iseppon A.M."/>
        </authorList>
    </citation>
    <scope>NUCLEOTIDE SEQUENCE [LARGE SCALE GENOMIC DNA]</scope>
    <source>
        <tissue evidence="2">Leaves</tissue>
    </source>
</reference>
<name>A0ABU6UAD8_9FABA</name>
<dbReference type="InterPro" id="IPR017853">
    <property type="entry name" value="GH"/>
</dbReference>
<dbReference type="SUPFAM" id="SSF51445">
    <property type="entry name" value="(Trans)glycosidases"/>
    <property type="match status" value="1"/>
</dbReference>
<dbReference type="InterPro" id="IPR001223">
    <property type="entry name" value="Glyco_hydro18_cat"/>
</dbReference>
<evidence type="ECO:0000313" key="2">
    <source>
        <dbReference type="EMBL" id="MED6157971.1"/>
    </source>
</evidence>
<evidence type="ECO:0000313" key="3">
    <source>
        <dbReference type="Proteomes" id="UP001341840"/>
    </source>
</evidence>
<organism evidence="2 3">
    <name type="scientific">Stylosanthes scabra</name>
    <dbReference type="NCBI Taxonomy" id="79078"/>
    <lineage>
        <taxon>Eukaryota</taxon>
        <taxon>Viridiplantae</taxon>
        <taxon>Streptophyta</taxon>
        <taxon>Embryophyta</taxon>
        <taxon>Tracheophyta</taxon>
        <taxon>Spermatophyta</taxon>
        <taxon>Magnoliopsida</taxon>
        <taxon>eudicotyledons</taxon>
        <taxon>Gunneridae</taxon>
        <taxon>Pentapetalae</taxon>
        <taxon>rosids</taxon>
        <taxon>fabids</taxon>
        <taxon>Fabales</taxon>
        <taxon>Fabaceae</taxon>
        <taxon>Papilionoideae</taxon>
        <taxon>50 kb inversion clade</taxon>
        <taxon>dalbergioids sensu lato</taxon>
        <taxon>Dalbergieae</taxon>
        <taxon>Pterocarpus clade</taxon>
        <taxon>Stylosanthes</taxon>
    </lineage>
</organism>
<dbReference type="Pfam" id="PF00704">
    <property type="entry name" value="Glyco_hydro_18"/>
    <property type="match status" value="1"/>
</dbReference>
<dbReference type="PROSITE" id="PS51910">
    <property type="entry name" value="GH18_2"/>
    <property type="match status" value="1"/>
</dbReference>
<keyword evidence="3" id="KW-1185">Reference proteome</keyword>
<feature type="domain" description="GH18" evidence="1">
    <location>
        <begin position="1"/>
        <end position="107"/>
    </location>
</feature>
<dbReference type="EMBL" id="JASCZI010120941">
    <property type="protein sequence ID" value="MED6157971.1"/>
    <property type="molecule type" value="Genomic_DNA"/>
</dbReference>
<evidence type="ECO:0000259" key="1">
    <source>
        <dbReference type="PROSITE" id="PS51910"/>
    </source>
</evidence>